<protein>
    <recommendedName>
        <fullName evidence="4">20 kDa chaperonin, chloroplastic</fullName>
    </recommendedName>
    <alternativeName>
        <fullName evidence="3">Chaperonin 10</fullName>
    </alternativeName>
    <alternativeName>
        <fullName evidence="5">Protein Cpn21</fullName>
    </alternativeName>
</protein>
<evidence type="ECO:0000256" key="4">
    <source>
        <dbReference type="ARBA" id="ARBA00073031"/>
    </source>
</evidence>
<comment type="caution">
    <text evidence="7">The sequence shown here is derived from an EMBL/GenBank/DDBJ whole genome shotgun (WGS) entry which is preliminary data.</text>
</comment>
<dbReference type="Proteomes" id="UP001149090">
    <property type="component" value="Unassembled WGS sequence"/>
</dbReference>
<keyword evidence="2 6" id="KW-0143">Chaperone</keyword>
<evidence type="ECO:0000256" key="6">
    <source>
        <dbReference type="RuleBase" id="RU003479"/>
    </source>
</evidence>
<dbReference type="GO" id="GO:0046872">
    <property type="term" value="F:metal ion binding"/>
    <property type="evidence" value="ECO:0007669"/>
    <property type="project" value="TreeGrafter"/>
</dbReference>
<keyword evidence="7" id="KW-0346">Stress response</keyword>
<dbReference type="GO" id="GO:0005524">
    <property type="term" value="F:ATP binding"/>
    <property type="evidence" value="ECO:0007669"/>
    <property type="project" value="InterPro"/>
</dbReference>
<reference evidence="7" key="1">
    <citation type="submission" date="2022-10" db="EMBL/GenBank/DDBJ databases">
        <title>Novel sulphate-reducing endosymbionts in the free-living metamonad Anaeramoeba.</title>
        <authorList>
            <person name="Jerlstrom-Hultqvist J."/>
            <person name="Cepicka I."/>
            <person name="Gallot-Lavallee L."/>
            <person name="Salas-Leiva D."/>
            <person name="Curtis B.A."/>
            <person name="Zahonova K."/>
            <person name="Pipaliya S."/>
            <person name="Dacks J."/>
            <person name="Roger A.J."/>
        </authorList>
    </citation>
    <scope>NUCLEOTIDE SEQUENCE</scope>
    <source>
        <strain evidence="7">BMAN</strain>
    </source>
</reference>
<dbReference type="Gene3D" id="2.30.33.40">
    <property type="entry name" value="GroES chaperonin"/>
    <property type="match status" value="1"/>
</dbReference>
<proteinExistence type="inferred from homology"/>
<dbReference type="AlphaFoldDB" id="A0A9Q0LPM4"/>
<name>A0A9Q0LPM4_ANAIG</name>
<evidence type="ECO:0000313" key="7">
    <source>
        <dbReference type="EMBL" id="KAJ5076360.1"/>
    </source>
</evidence>
<evidence type="ECO:0000256" key="3">
    <source>
        <dbReference type="ARBA" id="ARBA00031971"/>
    </source>
</evidence>
<evidence type="ECO:0000256" key="1">
    <source>
        <dbReference type="ARBA" id="ARBA00006975"/>
    </source>
</evidence>
<dbReference type="GO" id="GO:0051087">
    <property type="term" value="F:protein-folding chaperone binding"/>
    <property type="evidence" value="ECO:0007669"/>
    <property type="project" value="TreeGrafter"/>
</dbReference>
<dbReference type="InterPro" id="IPR011032">
    <property type="entry name" value="GroES-like_sf"/>
</dbReference>
<dbReference type="PANTHER" id="PTHR10772:SF0">
    <property type="entry name" value="10 KDA HEAT SHOCK PROTEIN, MITOCHONDRIAL"/>
    <property type="match status" value="1"/>
</dbReference>
<keyword evidence="8" id="KW-1185">Reference proteome</keyword>
<dbReference type="PANTHER" id="PTHR10772">
    <property type="entry name" value="10 KDA HEAT SHOCK PROTEIN"/>
    <property type="match status" value="1"/>
</dbReference>
<dbReference type="GO" id="GO:0005739">
    <property type="term" value="C:mitochondrion"/>
    <property type="evidence" value="ECO:0007669"/>
    <property type="project" value="TreeGrafter"/>
</dbReference>
<evidence type="ECO:0000313" key="8">
    <source>
        <dbReference type="Proteomes" id="UP001149090"/>
    </source>
</evidence>
<evidence type="ECO:0000256" key="2">
    <source>
        <dbReference type="ARBA" id="ARBA00023186"/>
    </source>
</evidence>
<organism evidence="7 8">
    <name type="scientific">Anaeramoeba ignava</name>
    <name type="common">Anaerobic marine amoeba</name>
    <dbReference type="NCBI Taxonomy" id="1746090"/>
    <lineage>
        <taxon>Eukaryota</taxon>
        <taxon>Metamonada</taxon>
        <taxon>Anaeramoebidae</taxon>
        <taxon>Anaeramoeba</taxon>
    </lineage>
</organism>
<dbReference type="CDD" id="cd00320">
    <property type="entry name" value="cpn10"/>
    <property type="match status" value="1"/>
</dbReference>
<dbReference type="FunFam" id="2.30.33.40:FF:000001">
    <property type="entry name" value="10 kDa chaperonin"/>
    <property type="match status" value="1"/>
</dbReference>
<dbReference type="GO" id="GO:0044183">
    <property type="term" value="F:protein folding chaperone"/>
    <property type="evidence" value="ECO:0007669"/>
    <property type="project" value="InterPro"/>
</dbReference>
<dbReference type="InterPro" id="IPR020818">
    <property type="entry name" value="Chaperonin_GroES"/>
</dbReference>
<dbReference type="OrthoDB" id="184876at2759"/>
<dbReference type="OMA" id="EDFLIMR"/>
<dbReference type="SMART" id="SM00883">
    <property type="entry name" value="Cpn10"/>
    <property type="match status" value="1"/>
</dbReference>
<accession>A0A9Q0LPM4</accession>
<dbReference type="GO" id="GO:0051082">
    <property type="term" value="F:unfolded protein binding"/>
    <property type="evidence" value="ECO:0007669"/>
    <property type="project" value="TreeGrafter"/>
</dbReference>
<comment type="similarity">
    <text evidence="1 6">Belongs to the GroES chaperonin family.</text>
</comment>
<sequence length="137" mass="15428">MIPIKNFLTSTQTVKTTTQIFQNFFSSQIKSKENSKKQNEDIPIKPYFDKVLILKEQTINKTDSGIYIPDSIIKKVDRGKVVAVGEGRVNSKGIRGTLSVKKGDIVMLPHYGGDSIIYKGIEYLLFPETDLLGIFEK</sequence>
<gene>
    <name evidence="7" type="ORF">M0811_06359</name>
</gene>
<dbReference type="InterPro" id="IPR037124">
    <property type="entry name" value="Chaperonin_GroES_sf"/>
</dbReference>
<dbReference type="Pfam" id="PF00166">
    <property type="entry name" value="Cpn10"/>
    <property type="match status" value="1"/>
</dbReference>
<dbReference type="EMBL" id="JAPDFW010000061">
    <property type="protein sequence ID" value="KAJ5076360.1"/>
    <property type="molecule type" value="Genomic_DNA"/>
</dbReference>
<dbReference type="PRINTS" id="PR00297">
    <property type="entry name" value="CHAPERONIN10"/>
</dbReference>
<evidence type="ECO:0000256" key="5">
    <source>
        <dbReference type="ARBA" id="ARBA00079398"/>
    </source>
</evidence>
<dbReference type="SUPFAM" id="SSF50129">
    <property type="entry name" value="GroES-like"/>
    <property type="match status" value="1"/>
</dbReference>